<sequence length="614" mass="69126">MRFEDLKGTAMDGIGHVLRKEQPLNILNHIRYDLPLVSSVSSEYLFQTLHLPIHKCSVKMVYDVAIIGAGPCGLAVAARLREATPSALFTNDEHARYWRRFNRRETIENEQRRSQNKATQSNMRRSNMSTVPARSMIVLDAHSHEWMSAWQERFRRLQIDHLRSPLFFHPDPRDRDSLLAFSHLHCRTDELQEIPNVAGKEISKHRIKKKRQKRIAQHLRIDDRDRIDYFTPSAALFNDFCGDIVDRYRLRNLVVRAKVENVEYGDLGGLTNAEGFTLTTDQGAIFSRIVVVAVGPGSKPCIPLDSNLQLSADVGSVCHCFDQASGHYLPEHLLKKIEQGLPTSVVVVGGGLTSAQIADLIICCGVTKVWLLLRGDYKLKHFDVDLEWVSKVRNQQMSVFWSADSDQERFELLKDARNGGSITPKFDRILKRHVLNSRLAILTHTRIKDGLWCAGSRTWSITLSSEPDNDPLCIDHIIYATGAAPNVERVPCLQHMLHKYPVESINGLPTLTNDLMWRDDIPLFLTGGLAGLRLGPGAANLAGARQGAERIAWKIEDLLGKEQTPSPDERVSAVAGLGVRQPRKGEMRMMAEERSEFTGGFANQFEALTIHEGS</sequence>
<keyword evidence="3" id="KW-1185">Reference proteome</keyword>
<dbReference type="VEuPathDB" id="FungiDB:Z517_05120"/>
<protein>
    <submittedName>
        <fullName evidence="2">Uncharacterized protein</fullName>
    </submittedName>
</protein>
<gene>
    <name evidence="2" type="ORF">Z517_05120</name>
</gene>
<feature type="region of interest" description="Disordered" evidence="1">
    <location>
        <begin position="108"/>
        <end position="127"/>
    </location>
</feature>
<dbReference type="GeneID" id="25304610"/>
<reference evidence="2 3" key="1">
    <citation type="submission" date="2015-01" db="EMBL/GenBank/DDBJ databases">
        <title>The Genome Sequence of Fonsecaea pedrosoi CBS 271.37.</title>
        <authorList>
            <consortium name="The Broad Institute Genomics Platform"/>
            <person name="Cuomo C."/>
            <person name="de Hoog S."/>
            <person name="Gorbushina A."/>
            <person name="Stielow B."/>
            <person name="Teixiera M."/>
            <person name="Abouelleil A."/>
            <person name="Chapman S.B."/>
            <person name="Priest M."/>
            <person name="Young S.K."/>
            <person name="Wortman J."/>
            <person name="Nusbaum C."/>
            <person name="Birren B."/>
        </authorList>
    </citation>
    <scope>NUCLEOTIDE SEQUENCE [LARGE SCALE GENOMIC DNA]</scope>
    <source>
        <strain evidence="2 3">CBS 271.37</strain>
    </source>
</reference>
<organism evidence="2 3">
    <name type="scientific">Fonsecaea pedrosoi CBS 271.37</name>
    <dbReference type="NCBI Taxonomy" id="1442368"/>
    <lineage>
        <taxon>Eukaryota</taxon>
        <taxon>Fungi</taxon>
        <taxon>Dikarya</taxon>
        <taxon>Ascomycota</taxon>
        <taxon>Pezizomycotina</taxon>
        <taxon>Eurotiomycetes</taxon>
        <taxon>Chaetothyriomycetidae</taxon>
        <taxon>Chaetothyriales</taxon>
        <taxon>Herpotrichiellaceae</taxon>
        <taxon>Fonsecaea</taxon>
    </lineage>
</organism>
<dbReference type="PANTHER" id="PTHR38663:SF1">
    <property type="entry name" value="L-ORNITHINE N(5)-MONOOXYGENASE"/>
    <property type="match status" value="1"/>
</dbReference>
<accession>A0A0D2GMB5</accession>
<dbReference type="AlphaFoldDB" id="A0A0D2GMB5"/>
<dbReference type="InterPro" id="IPR036188">
    <property type="entry name" value="FAD/NAD-bd_sf"/>
</dbReference>
<dbReference type="RefSeq" id="XP_013285901.1">
    <property type="nucleotide sequence ID" value="XM_013430447.1"/>
</dbReference>
<dbReference type="EMBL" id="KN846971">
    <property type="protein sequence ID" value="KIW82093.1"/>
    <property type="molecule type" value="Genomic_DNA"/>
</dbReference>
<dbReference type="OrthoDB" id="76038at2759"/>
<dbReference type="HOGENOM" id="CLU_014633_1_1_1"/>
<dbReference type="Gene3D" id="3.50.50.60">
    <property type="entry name" value="FAD/NAD(P)-binding domain"/>
    <property type="match status" value="2"/>
</dbReference>
<evidence type="ECO:0000313" key="2">
    <source>
        <dbReference type="EMBL" id="KIW82093.1"/>
    </source>
</evidence>
<feature type="compositionally biased region" description="Polar residues" evidence="1">
    <location>
        <begin position="116"/>
        <end position="127"/>
    </location>
</feature>
<proteinExistence type="predicted"/>
<dbReference type="PANTHER" id="PTHR38663">
    <property type="match status" value="1"/>
</dbReference>
<dbReference type="SUPFAM" id="SSF51905">
    <property type="entry name" value="FAD/NAD(P)-binding domain"/>
    <property type="match status" value="2"/>
</dbReference>
<name>A0A0D2GMB5_9EURO</name>
<evidence type="ECO:0000313" key="3">
    <source>
        <dbReference type="Proteomes" id="UP000053029"/>
    </source>
</evidence>
<evidence type="ECO:0000256" key="1">
    <source>
        <dbReference type="SAM" id="MobiDB-lite"/>
    </source>
</evidence>
<dbReference type="Proteomes" id="UP000053029">
    <property type="component" value="Unassembled WGS sequence"/>
</dbReference>